<sequence>MNELIIRKKIFLRNLFASFILFFSWFLFLSFLLCMFFSISGYYSDSISTLFLLIYFPMTQVKEILHFIFATLAIYSLPTLIGIVKLTTNKEKK</sequence>
<evidence type="ECO:0000313" key="3">
    <source>
        <dbReference type="Proteomes" id="UP000189299"/>
    </source>
</evidence>
<accession>A0A1V2UAI1</accession>
<reference evidence="2 3" key="1">
    <citation type="submission" date="2016-12" db="EMBL/GenBank/DDBJ databases">
        <authorList>
            <person name="Song W.-J."/>
            <person name="Kurnit D.M."/>
        </authorList>
    </citation>
    <scope>NUCLEOTIDE SEQUENCE [LARGE SCALE GENOMIC DNA]</scope>
    <source>
        <strain evidence="2 3">CGB1038-1_S1</strain>
    </source>
</reference>
<dbReference type="AlphaFoldDB" id="A0A1V2UAI1"/>
<dbReference type="EMBL" id="MSTR01000023">
    <property type="protein sequence ID" value="ONN40270.1"/>
    <property type="molecule type" value="Genomic_DNA"/>
</dbReference>
<keyword evidence="1" id="KW-0812">Transmembrane</keyword>
<protein>
    <submittedName>
        <fullName evidence="2">Uncharacterized protein</fullName>
    </submittedName>
</protein>
<gene>
    <name evidence="2" type="ORF">BTN92_15540</name>
</gene>
<feature type="transmembrane region" description="Helical" evidence="1">
    <location>
        <begin position="64"/>
        <end position="84"/>
    </location>
</feature>
<evidence type="ECO:0000256" key="1">
    <source>
        <dbReference type="SAM" id="Phobius"/>
    </source>
</evidence>
<feature type="transmembrane region" description="Helical" evidence="1">
    <location>
        <begin position="20"/>
        <end position="44"/>
    </location>
</feature>
<dbReference type="RefSeq" id="WP_062805779.1">
    <property type="nucleotide sequence ID" value="NZ_CABMMO010000023.1"/>
</dbReference>
<keyword evidence="1" id="KW-0472">Membrane</keyword>
<name>A0A1V2UAI1_ENTMU</name>
<evidence type="ECO:0000313" key="2">
    <source>
        <dbReference type="EMBL" id="ONN40270.1"/>
    </source>
</evidence>
<proteinExistence type="predicted"/>
<keyword evidence="1" id="KW-1133">Transmembrane helix</keyword>
<organism evidence="2 3">
    <name type="scientific">Enterococcus mundtii</name>
    <dbReference type="NCBI Taxonomy" id="53346"/>
    <lineage>
        <taxon>Bacteria</taxon>
        <taxon>Bacillati</taxon>
        <taxon>Bacillota</taxon>
        <taxon>Bacilli</taxon>
        <taxon>Lactobacillales</taxon>
        <taxon>Enterococcaceae</taxon>
        <taxon>Enterococcus</taxon>
    </lineage>
</organism>
<dbReference type="Proteomes" id="UP000189299">
    <property type="component" value="Unassembled WGS sequence"/>
</dbReference>
<comment type="caution">
    <text evidence="2">The sequence shown here is derived from an EMBL/GenBank/DDBJ whole genome shotgun (WGS) entry which is preliminary data.</text>
</comment>